<keyword evidence="3" id="KW-0282">Flagellum</keyword>
<comment type="subcellular location">
    <subcellularLocation>
        <location evidence="1">Cytoplasm</location>
        <location evidence="1">Cytoskeleton</location>
        <location evidence="1">Flagellum axoneme</location>
    </subcellularLocation>
    <subcellularLocation>
        <location evidence="8">Cytoplasm</location>
        <location evidence="8">Cytoskeleton</location>
        <location evidence="8">Flagellum basal body</location>
    </subcellularLocation>
</comment>
<keyword evidence="7" id="KW-0966">Cell projection</keyword>
<evidence type="ECO:0000259" key="14">
    <source>
        <dbReference type="Pfam" id="PF14772"/>
    </source>
</evidence>
<evidence type="ECO:0000256" key="9">
    <source>
        <dbReference type="ARBA" id="ARBA00038424"/>
    </source>
</evidence>
<reference evidence="15" key="2">
    <citation type="submission" date="2023-05" db="EMBL/GenBank/DDBJ databases">
        <authorList>
            <person name="Fouks B."/>
        </authorList>
    </citation>
    <scope>NUCLEOTIDE SEQUENCE</scope>
    <source>
        <strain evidence="15">Stay&amp;Tobe</strain>
        <tissue evidence="15">Testes</tissue>
    </source>
</reference>
<dbReference type="Pfam" id="PF14772">
    <property type="entry name" value="NYD-SP28"/>
    <property type="match status" value="1"/>
</dbReference>
<evidence type="ECO:0000256" key="2">
    <source>
        <dbReference type="ARBA" id="ARBA00022490"/>
    </source>
</evidence>
<dbReference type="GO" id="GO:0005858">
    <property type="term" value="C:axonemal dynein complex"/>
    <property type="evidence" value="ECO:0007669"/>
    <property type="project" value="InterPro"/>
</dbReference>
<dbReference type="GO" id="GO:0060285">
    <property type="term" value="P:cilium-dependent cell motility"/>
    <property type="evidence" value="ECO:0007669"/>
    <property type="project" value="TreeGrafter"/>
</dbReference>
<comment type="function">
    <text evidence="12">Component of the nexin-dynein regulatory complex (N-DRC), a key regulator of ciliary/flagellar motility which maintains the alignment and integrity of the distal axoneme and regulates microtubule sliding in motile axonemes. Plays a critical role in the assembly of N-DRC and also stabilizes the assembly of multiple inner dynein arms and radial spokes. Coassembles with DRC1 to form a central scaffold needed for assembly of the N-DRC and its attachment to the outer doublet microtubules.</text>
</comment>
<feature type="coiled-coil region" evidence="13">
    <location>
        <begin position="95"/>
        <end position="126"/>
    </location>
</feature>
<evidence type="ECO:0000256" key="13">
    <source>
        <dbReference type="SAM" id="Coils"/>
    </source>
</evidence>
<comment type="similarity">
    <text evidence="9">Belongs to the DRC2 family.</text>
</comment>
<evidence type="ECO:0000256" key="5">
    <source>
        <dbReference type="ARBA" id="ARBA00023069"/>
    </source>
</evidence>
<keyword evidence="2" id="KW-0963">Cytoplasm</keyword>
<evidence type="ECO:0000313" key="16">
    <source>
        <dbReference type="Proteomes" id="UP001233999"/>
    </source>
</evidence>
<organism evidence="15 16">
    <name type="scientific">Diploptera punctata</name>
    <name type="common">Pacific beetle cockroach</name>
    <dbReference type="NCBI Taxonomy" id="6984"/>
    <lineage>
        <taxon>Eukaryota</taxon>
        <taxon>Metazoa</taxon>
        <taxon>Ecdysozoa</taxon>
        <taxon>Arthropoda</taxon>
        <taxon>Hexapoda</taxon>
        <taxon>Insecta</taxon>
        <taxon>Pterygota</taxon>
        <taxon>Neoptera</taxon>
        <taxon>Polyneoptera</taxon>
        <taxon>Dictyoptera</taxon>
        <taxon>Blattodea</taxon>
        <taxon>Blaberoidea</taxon>
        <taxon>Blaberidae</taxon>
        <taxon>Diplopterinae</taxon>
        <taxon>Diploptera</taxon>
    </lineage>
</organism>
<evidence type="ECO:0000313" key="15">
    <source>
        <dbReference type="EMBL" id="KAJ9596921.1"/>
    </source>
</evidence>
<dbReference type="GO" id="GO:0070286">
    <property type="term" value="P:axonemal dynein complex assembly"/>
    <property type="evidence" value="ECO:0007669"/>
    <property type="project" value="InterPro"/>
</dbReference>
<evidence type="ECO:0000256" key="6">
    <source>
        <dbReference type="ARBA" id="ARBA00023212"/>
    </source>
</evidence>
<keyword evidence="6" id="KW-0206">Cytoskeleton</keyword>
<dbReference type="Proteomes" id="UP001233999">
    <property type="component" value="Unassembled WGS sequence"/>
</dbReference>
<gene>
    <name evidence="15" type="ORF">L9F63_012046</name>
</gene>
<evidence type="ECO:0000256" key="3">
    <source>
        <dbReference type="ARBA" id="ARBA00022846"/>
    </source>
</evidence>
<comment type="caution">
    <text evidence="15">The sequence shown here is derived from an EMBL/GenBank/DDBJ whole genome shotgun (WGS) entry which is preliminary data.</text>
</comment>
<dbReference type="PANTHER" id="PTHR21625">
    <property type="entry name" value="NYD-SP28 PROTEIN"/>
    <property type="match status" value="1"/>
</dbReference>
<evidence type="ECO:0000256" key="7">
    <source>
        <dbReference type="ARBA" id="ARBA00023273"/>
    </source>
</evidence>
<evidence type="ECO:0000256" key="4">
    <source>
        <dbReference type="ARBA" id="ARBA00023054"/>
    </source>
</evidence>
<evidence type="ECO:0000256" key="12">
    <source>
        <dbReference type="ARBA" id="ARBA00045865"/>
    </source>
</evidence>
<evidence type="ECO:0000256" key="8">
    <source>
        <dbReference type="ARBA" id="ARBA00037841"/>
    </source>
</evidence>
<dbReference type="AlphaFoldDB" id="A0AAD8ENR1"/>
<evidence type="ECO:0000256" key="1">
    <source>
        <dbReference type="ARBA" id="ARBA00004611"/>
    </source>
</evidence>
<protein>
    <recommendedName>
        <fullName evidence="10">Dynein regulatory complex subunit 2</fullName>
    </recommendedName>
    <alternativeName>
        <fullName evidence="11">Coiled-coil domain-containing protein 65</fullName>
    </alternativeName>
</protein>
<keyword evidence="5" id="KW-0969">Cilium</keyword>
<name>A0AAD8ENR1_DIPPU</name>
<evidence type="ECO:0000256" key="10">
    <source>
        <dbReference type="ARBA" id="ARBA00040899"/>
    </source>
</evidence>
<dbReference type="InterPro" id="IPR039505">
    <property type="entry name" value="DRC1/2_N"/>
</dbReference>
<dbReference type="GO" id="GO:0003352">
    <property type="term" value="P:regulation of cilium movement"/>
    <property type="evidence" value="ECO:0007669"/>
    <property type="project" value="TreeGrafter"/>
</dbReference>
<feature type="domain" description="Dynein regulatory complex protein 1/2 N-terminal" evidence="14">
    <location>
        <begin position="26"/>
        <end position="127"/>
    </location>
</feature>
<dbReference type="PANTHER" id="PTHR21625:SF0">
    <property type="entry name" value="DYNEIN REGULATORY COMPLEX SUBUNIT 2"/>
    <property type="match status" value="1"/>
</dbReference>
<dbReference type="InterPro" id="IPR039750">
    <property type="entry name" value="DRC1/DRC2"/>
</dbReference>
<accession>A0AAD8ENR1</accession>
<proteinExistence type="inferred from homology"/>
<keyword evidence="4 13" id="KW-0175">Coiled coil</keyword>
<reference evidence="15" key="1">
    <citation type="journal article" date="2023" name="IScience">
        <title>Live-bearing cockroach genome reveals convergent evolutionary mechanisms linked to viviparity in insects and beyond.</title>
        <authorList>
            <person name="Fouks B."/>
            <person name="Harrison M.C."/>
            <person name="Mikhailova A.A."/>
            <person name="Marchal E."/>
            <person name="English S."/>
            <person name="Carruthers M."/>
            <person name="Jennings E.C."/>
            <person name="Chiamaka E.L."/>
            <person name="Frigard R.A."/>
            <person name="Pippel M."/>
            <person name="Attardo G.M."/>
            <person name="Benoit J.B."/>
            <person name="Bornberg-Bauer E."/>
            <person name="Tobe S.S."/>
        </authorList>
    </citation>
    <scope>NUCLEOTIDE SEQUENCE</scope>
    <source>
        <strain evidence="15">Stay&amp;Tobe</strain>
    </source>
</reference>
<evidence type="ECO:0000256" key="11">
    <source>
        <dbReference type="ARBA" id="ARBA00041517"/>
    </source>
</evidence>
<sequence>MAPKKKGKGSKLARMTEEERARYLQHRAAIEEEARRRKQQLIATFMKNKLKHEEAFTRLNLAKINQQWRHILRQIKSRELKQELEYVWHLFEHITDRKNQIIESLLNELEESEEQYARNLRSHAETIDQLIELHAKRVEQLHNSYITERNKLLTQARKEHFKITSIAVTEEETLQTLLFQMRCNMDNWTSKWQNIHLTKVDEVRNEMLSNTDTLQTISESKLEILWKEFQAILQDYMTSTETKRSQYTKLKARDEISSNIIAKHNKIINSFTDTITNLKYQVVTLRTSELEKINDLKAQRAYYIQLFWSLRKQLVNNKKHDENQLKIMTSASNAAIKEMELVVEKGGRILQLASMCRRMETEREKVLPFVTCPDASQMFTQKEKDNLEITYKEIPKEPLAKEIQNYLKMDNFWKRYNRAYLERAALSLHREALLMENQQLTRALQQYLTTLALGAEHPPTQPSLTVARPVSSHVVREHINLIPSEDNEKFRNKKRSRPVTCIEANNSIAVRHMLHPRIF</sequence>
<keyword evidence="16" id="KW-1185">Reference proteome</keyword>
<dbReference type="EMBL" id="JASPKZ010001954">
    <property type="protein sequence ID" value="KAJ9596921.1"/>
    <property type="molecule type" value="Genomic_DNA"/>
</dbReference>